<evidence type="ECO:0000256" key="2">
    <source>
        <dbReference type="ARBA" id="ARBA00004584"/>
    </source>
</evidence>
<dbReference type="GO" id="GO:0000070">
    <property type="term" value="P:mitotic sister chromatid segregation"/>
    <property type="evidence" value="ECO:0007669"/>
    <property type="project" value="TreeGrafter"/>
</dbReference>
<organism evidence="7 8">
    <name type="scientific">Akanthomyces muscarius</name>
    <name type="common">Entomopathogenic fungus</name>
    <name type="synonym">Lecanicillium muscarium</name>
    <dbReference type="NCBI Taxonomy" id="2231603"/>
    <lineage>
        <taxon>Eukaryota</taxon>
        <taxon>Fungi</taxon>
        <taxon>Dikarya</taxon>
        <taxon>Ascomycota</taxon>
        <taxon>Pezizomycotina</taxon>
        <taxon>Sordariomycetes</taxon>
        <taxon>Hypocreomycetidae</taxon>
        <taxon>Hypocreales</taxon>
        <taxon>Cordycipitaceae</taxon>
        <taxon>Akanthomyces</taxon>
    </lineage>
</organism>
<dbReference type="Pfam" id="PF07778">
    <property type="entry name" value="CENP-I"/>
    <property type="match status" value="1"/>
</dbReference>
<evidence type="ECO:0000313" key="7">
    <source>
        <dbReference type="EMBL" id="KAJ4145499.1"/>
    </source>
</evidence>
<keyword evidence="8" id="KW-1185">Reference proteome</keyword>
<sequence>MPAAGDDEITNLVADIVAASKLAPKARATLVKPSVNSLASLAYERGLLPEALDELLTLITTPNLLDQASLGVLLRSLYPVTRVSGACALRVVGALGHGRLKPSMAMQALLLRWLIMVHHVLEAPGVLSQAYPVLFNLLDTAAIRPQLTHLLALITRRKHVRPFRIQNLLNLSRQTGNDPTLVGLLRVYKDYYPEIIVGEAVRGRASAFKHPDPSWGERLAALQEAHLQQTQERMSRPRDAFRVHKTVGRGQRNKALPSVHTSHATEDSVTLEEIENVQSFVDKMDKLELPNQLVAVLADPLLQKLLLLRPSAESFLRVANWLNAALQDVLDGDADDAMLWEIMEVVRDFVVQTKNLPSTVLNFFARFFSLWSGSGNKACIFEILAYTPLHDFQELYRAVFQPLEAAVADNQPATQLGLLNMYTNLVHHWAAVLRSNKNIPAHASRTITSTVQHAGTLALTLLQTDPTLSSESAILAFYEQNLALLTDDALKHYICIGLPPSVLIYLLVFSQSLATVARLCHIMASYKKGFETAMKIRGSPDTPTIDASSYTNDDVNRYNGNLLDIVNLHWRMRAFDVEKEVEQGCMLPRAARARLARYVAAVDRGGFALAAALSLSYSPLFCLQSIETLRVLEDRQIADVDAAIETRHAGPVSQESLRKLGTSGGIRIGFNGYRASVLETLRAKGMAGVEELLKVSMPSVAKAIESWAGKDS</sequence>
<evidence type="ECO:0000256" key="5">
    <source>
        <dbReference type="ARBA" id="ARBA00023242"/>
    </source>
</evidence>
<evidence type="ECO:0000256" key="4">
    <source>
        <dbReference type="ARBA" id="ARBA00022454"/>
    </source>
</evidence>
<dbReference type="GO" id="GO:0005634">
    <property type="term" value="C:nucleus"/>
    <property type="evidence" value="ECO:0007669"/>
    <property type="project" value="UniProtKB-SubCell"/>
</dbReference>
<proteinExistence type="inferred from homology"/>
<evidence type="ECO:0000256" key="1">
    <source>
        <dbReference type="ARBA" id="ARBA00004123"/>
    </source>
</evidence>
<dbReference type="GO" id="GO:0034080">
    <property type="term" value="P:CENP-A containing chromatin assembly"/>
    <property type="evidence" value="ECO:0007669"/>
    <property type="project" value="TreeGrafter"/>
</dbReference>
<comment type="similarity">
    <text evidence="3">Belongs to the CENP-I/CTF3 family.</text>
</comment>
<comment type="caution">
    <text evidence="7">The sequence shown here is derived from an EMBL/GenBank/DDBJ whole genome shotgun (WGS) entry which is preliminary data.</text>
</comment>
<name>A0A9W8UHZ9_AKAMU</name>
<dbReference type="EMBL" id="JAJHUN010000011">
    <property type="protein sequence ID" value="KAJ4145499.1"/>
    <property type="molecule type" value="Genomic_DNA"/>
</dbReference>
<keyword evidence="6" id="KW-0137">Centromere</keyword>
<dbReference type="InterPro" id="IPR012485">
    <property type="entry name" value="CENP-I"/>
</dbReference>
<gene>
    <name evidence="7" type="ORF">LMH87_004348</name>
</gene>
<dbReference type="GO" id="GO:0000939">
    <property type="term" value="C:inner kinetochore"/>
    <property type="evidence" value="ECO:0007669"/>
    <property type="project" value="TreeGrafter"/>
</dbReference>
<reference evidence="7" key="1">
    <citation type="journal article" date="2023" name="Access Microbiol">
        <title>De-novo genome assembly for Akanthomyces muscarius, a biocontrol agent of insect agricultural pests.</title>
        <authorList>
            <person name="Erdos Z."/>
            <person name="Studholme D.J."/>
            <person name="Raymond B."/>
            <person name="Sharma M."/>
        </authorList>
    </citation>
    <scope>NUCLEOTIDE SEQUENCE</scope>
    <source>
        <strain evidence="7">Ve6</strain>
    </source>
</reference>
<dbReference type="PANTHER" id="PTHR48208">
    <property type="entry name" value="CENTROMERE PROTEIN I"/>
    <property type="match status" value="1"/>
</dbReference>
<dbReference type="RefSeq" id="XP_056049169.1">
    <property type="nucleotide sequence ID" value="XM_056195553.1"/>
</dbReference>
<evidence type="ECO:0008006" key="9">
    <source>
        <dbReference type="Google" id="ProtNLM"/>
    </source>
</evidence>
<evidence type="ECO:0000256" key="3">
    <source>
        <dbReference type="ARBA" id="ARBA00005470"/>
    </source>
</evidence>
<evidence type="ECO:0000256" key="6">
    <source>
        <dbReference type="ARBA" id="ARBA00023328"/>
    </source>
</evidence>
<dbReference type="AlphaFoldDB" id="A0A9W8UHZ9"/>
<dbReference type="KEGG" id="amus:LMH87_004348"/>
<keyword evidence="5" id="KW-0539">Nucleus</keyword>
<protein>
    <recommendedName>
        <fullName evidence="9">Mis6 domain-containing protein</fullName>
    </recommendedName>
</protein>
<dbReference type="Proteomes" id="UP001144673">
    <property type="component" value="Chromosome 2"/>
</dbReference>
<dbReference type="PANTHER" id="PTHR48208:SF2">
    <property type="entry name" value="CENTROMERE PROTEIN I"/>
    <property type="match status" value="1"/>
</dbReference>
<dbReference type="GeneID" id="80891507"/>
<keyword evidence="4" id="KW-0158">Chromosome</keyword>
<accession>A0A9W8UHZ9</accession>
<comment type="subcellular location">
    <subcellularLocation>
        <location evidence="2">Chromosome</location>
        <location evidence="2">Centromere</location>
    </subcellularLocation>
    <subcellularLocation>
        <location evidence="1">Nucleus</location>
    </subcellularLocation>
</comment>
<dbReference type="CDD" id="cd22647">
    <property type="entry name" value="CTF3_NTD_HEAT"/>
    <property type="match status" value="1"/>
</dbReference>
<evidence type="ECO:0000313" key="8">
    <source>
        <dbReference type="Proteomes" id="UP001144673"/>
    </source>
</evidence>